<dbReference type="Proteomes" id="UP001443563">
    <property type="component" value="Unassembled WGS sequence"/>
</dbReference>
<proteinExistence type="predicted"/>
<dbReference type="Proteomes" id="UP001500493">
    <property type="component" value="Unassembled WGS sequence"/>
</dbReference>
<gene>
    <name evidence="1" type="ORF">Q4I29_002125</name>
    <name evidence="2" type="ORF">Q4I32_002204</name>
</gene>
<evidence type="ECO:0000313" key="3">
    <source>
        <dbReference type="Proteomes" id="UP001443563"/>
    </source>
</evidence>
<evidence type="ECO:0000313" key="4">
    <source>
        <dbReference type="Proteomes" id="UP001500493"/>
    </source>
</evidence>
<organism evidence="2 4">
    <name type="scientific">Leishmania shawi</name>
    <dbReference type="NCBI Taxonomy" id="5680"/>
    <lineage>
        <taxon>Eukaryota</taxon>
        <taxon>Discoba</taxon>
        <taxon>Euglenozoa</taxon>
        <taxon>Kinetoplastea</taxon>
        <taxon>Metakinetoplastina</taxon>
        <taxon>Trypanosomatida</taxon>
        <taxon>Trypanosomatidae</taxon>
        <taxon>Leishmaniinae</taxon>
        <taxon>Leishmania</taxon>
        <taxon>Leishmania guyanensis species complex</taxon>
    </lineage>
</organism>
<comment type="caution">
    <text evidence="2">The sequence shown here is derived from an EMBL/GenBank/DDBJ whole genome shotgun (WGS) entry which is preliminary data.</text>
</comment>
<protein>
    <submittedName>
        <fullName evidence="2">Uncharacterized protein</fullName>
    </submittedName>
</protein>
<evidence type="ECO:0000313" key="1">
    <source>
        <dbReference type="EMBL" id="KAL0509580.1"/>
    </source>
</evidence>
<dbReference type="EMBL" id="JBAMZJ010000015">
    <property type="protein sequence ID" value="KAL0528558.1"/>
    <property type="molecule type" value="Genomic_DNA"/>
</dbReference>
<sequence length="162" mass="17545">MAHAITATSTQGRLKSVSTVNDAVRDVSLLITTKQLLAGTRDVVILASRAIEVRRRRVARATGTPDNQAVTPHRSAVYGAMGGGLESTASSMGLRHHRHMASDAATVDEKSVLLHLMRTTTRFSAFEELCARIEQLLARDGRLVFSEIPDVPSRSSVLSPQQ</sequence>
<accession>A0AAW3C541</accession>
<name>A0AAW3C541_9TRYP</name>
<reference evidence="2 3" key="1">
    <citation type="submission" date="2024-02" db="EMBL/GenBank/DDBJ databases">
        <title>FIRST GENOME SEQUENCES OF Leishmania (Viannia) shawi, Leishmania (Viannia) lindenbergi AND Leishmania (Viannia) utingensis.</title>
        <authorList>
            <person name="Resadore F."/>
            <person name="Custodio M.G.F."/>
            <person name="Boite M.C."/>
            <person name="Cupolillo E."/>
            <person name="Ferreira G.E.M."/>
        </authorList>
    </citation>
    <scope>NUCLEOTIDE SEQUENCE</scope>
    <source>
        <strain evidence="1 3">MCEB/BR/1984/M8408</strain>
        <strain evidence="2">MHOM/BR/2013/18 LTA MLF</strain>
    </source>
</reference>
<dbReference type="AlphaFoldDB" id="A0AAW3C541"/>
<dbReference type="EMBL" id="JBAMZM010000015">
    <property type="protein sequence ID" value="KAL0509580.1"/>
    <property type="molecule type" value="Genomic_DNA"/>
</dbReference>
<evidence type="ECO:0000313" key="2">
    <source>
        <dbReference type="EMBL" id="KAL0528558.1"/>
    </source>
</evidence>
<keyword evidence="3" id="KW-1185">Reference proteome</keyword>